<dbReference type="InterPro" id="IPR035966">
    <property type="entry name" value="PKF_sf"/>
</dbReference>
<keyword evidence="16" id="KW-0067">ATP-binding</keyword>
<dbReference type="GO" id="GO:0140680">
    <property type="term" value="F:histone H3K36me/H3K36me2 demethylase activity"/>
    <property type="evidence" value="ECO:0007669"/>
    <property type="project" value="UniProtKB-EC"/>
</dbReference>
<evidence type="ECO:0000256" key="16">
    <source>
        <dbReference type="ARBA" id="ARBA00022840"/>
    </source>
</evidence>
<dbReference type="GO" id="GO:0045893">
    <property type="term" value="P:positive regulation of DNA-templated transcription"/>
    <property type="evidence" value="ECO:0007669"/>
    <property type="project" value="UniProtKB-ARBA"/>
</dbReference>
<evidence type="ECO:0000256" key="28">
    <source>
        <dbReference type="ARBA" id="ARBA00023242"/>
    </source>
</evidence>
<evidence type="ECO:0000256" key="2">
    <source>
        <dbReference type="ARBA" id="ARBA00001954"/>
    </source>
</evidence>
<feature type="region of interest" description="Disordered" evidence="42">
    <location>
        <begin position="61"/>
        <end position="85"/>
    </location>
</feature>
<feature type="region of interest" description="Disordered" evidence="42">
    <location>
        <begin position="460"/>
        <end position="516"/>
    </location>
</feature>
<evidence type="ECO:0000256" key="23">
    <source>
        <dbReference type="ARBA" id="ARBA00023015"/>
    </source>
</evidence>
<evidence type="ECO:0000256" key="6">
    <source>
        <dbReference type="ARBA" id="ARBA00013246"/>
    </source>
</evidence>
<keyword evidence="24" id="KW-0324">Glycolysis</keyword>
<dbReference type="OrthoDB" id="5876800at2759"/>
<dbReference type="UniPathway" id="UPA00109">
    <property type="reaction ID" value="UER00182"/>
</dbReference>
<feature type="compositionally biased region" description="Polar residues" evidence="42">
    <location>
        <begin position="1019"/>
        <end position="1032"/>
    </location>
</feature>
<dbReference type="Pfam" id="PF00628">
    <property type="entry name" value="PHD"/>
    <property type="match status" value="1"/>
</dbReference>
<keyword evidence="28" id="KW-0539">Nucleus</keyword>
<dbReference type="InterPro" id="IPR015912">
    <property type="entry name" value="Phosphofructokinase_CS"/>
</dbReference>
<dbReference type="SUPFAM" id="SSF53784">
    <property type="entry name" value="Phosphofructokinase"/>
    <property type="match status" value="2"/>
</dbReference>
<evidence type="ECO:0000256" key="21">
    <source>
        <dbReference type="ARBA" id="ARBA00023002"/>
    </source>
</evidence>
<evidence type="ECO:0000256" key="10">
    <source>
        <dbReference type="ARBA" id="ARBA00022679"/>
    </source>
</evidence>
<evidence type="ECO:0000256" key="34">
    <source>
        <dbReference type="ARBA" id="ARBA00047648"/>
    </source>
</evidence>
<feature type="compositionally biased region" description="Basic and acidic residues" evidence="42">
    <location>
        <begin position="1718"/>
        <end position="1728"/>
    </location>
</feature>
<feature type="region of interest" description="Disordered" evidence="42">
    <location>
        <begin position="578"/>
        <end position="660"/>
    </location>
</feature>
<comment type="subcellular location">
    <subcellularLocation>
        <location evidence="3">Nucleus</location>
        <location evidence="3">Nucleolus</location>
    </subcellularLocation>
</comment>
<dbReference type="GO" id="GO:0005945">
    <property type="term" value="C:6-phosphofructokinase complex"/>
    <property type="evidence" value="ECO:0007669"/>
    <property type="project" value="TreeGrafter"/>
</dbReference>
<dbReference type="GO" id="GO:0005524">
    <property type="term" value="F:ATP binding"/>
    <property type="evidence" value="ECO:0007669"/>
    <property type="project" value="UniProtKB-KW"/>
</dbReference>
<keyword evidence="23" id="KW-0805">Transcription regulation</keyword>
<dbReference type="GO" id="GO:0061621">
    <property type="term" value="P:canonical glycolysis"/>
    <property type="evidence" value="ECO:0007669"/>
    <property type="project" value="TreeGrafter"/>
</dbReference>
<feature type="region of interest" description="Disordered" evidence="42">
    <location>
        <begin position="1384"/>
        <end position="1414"/>
    </location>
</feature>
<sequence>MASVPVYCLCRLPYDVTRFMIECDVCQDWFHGSCVGVEEDKAADIDLYHCPNCQVTHGPSVMRKRRGSSKQTDVSGGRRESGRPVKTGTAQFVRELRSRTFPSADEVLLKPTGAQLTVDFLEERSFSVPVLVLRRDGLGMSLPPASFSVSDVEHLVGSDKEIDVIDVIRQADMKMKLGDFVEYYNSPNRDRVLNVISLEFSDTRLSNLVETPKIVRKLSWVENLWPEESVFERPNVQKYCLMGVKDSYTDFHIDFGGTSVWYHVLRGEKIFYLIRPTPANLSLFERWSSSSNQNELFFGDQVDMCYKCSLKQGNTLFIPTGWIHAVLTPVDCLAFGGNFLHSLNIDMQLRAYEIEKRLSTADLFKFPNFETVCWYVGKHLLDTFRGLRENRRHPAAYLVNGAKALNNAFRSWTRKESLAEHEDEIPETIKTQQLVKDLAKEIRLVEDIFQQNINRSGAPFGGSQAILSAHPKPPLTAPLNPGRPPGKNRGPKPKEGPGVGSVGPPGVKKKGQKGKEMKMEAGELDLLEIHTKHTLKKFQPGSKAKNKSKMDLSGACVEDFEGKINKSKLKLVLTNGKIQGKKGGRSGNTNGAGRTAQFQPLTSSSPMSSDFDSEDELQIDESPPPRRRPVVPSKKKLAGLPRKLPRAKPCSDPHRIREPGEVDFDIEEDYTTDEEMLTVQGLKAGAGGILDLLKASKQVAGLDPALSEEAPASPSTRDAIQGMLSMANPPSSSSSSSSSSSASSSPLSLSGGGERLGTMKDKARRAMWVGGAEKKSEKKTIIQRPGKRPIKRPARHLSDDSPDEQETLGTCFKDSDYVYPSLESDEEEHTLKSKMKRKRNWDDTPWSPKARVTPTLPKQERPVREGARVASVETGLAAAAAKLAQQEQQKTTTKRKYTKKKIPQEKMHSAASHLQIQPDSMSPPLPAEPLVDCITEERRVETYSASLLDHEYTAGPGPFGPGGPRGSAAMAPGVFLTSRRPSLSPQNSSSYSPSTPSPAAMASPGAAGHLEKPSITGPMASSASALRPVNTSQKDHVGILKRQDLNKVPENSRVKLFTAQSSERGAENKDPNESAKPAKGVNKQAAVSRLPVLAKSLQTAVTDLSSNPSNKRWEERPLLGKAQKKKACTKHVPFNFSQSRPRNQKRTEACSEPATKLGNLTTHLTQHTLVKPVTIFQHRTQTGAARPNTGSGDKSADHANNSAVTNKVSLSTDILRTTTFELNNPEKGNDLTLAIQKDLSTKLGNITLVQTELTTDGGFSSKSEDFFPSSKGFIQTPQTGGSEEQGYAEAGSRTPRVSTCPAGQGSTVFLPQRVSVKKKKGYWGAETTSENSVPFSPDPSALRSILLNEGVKFGSTPKLSTCPSGRATSICSAKRVPIRKPQTHAAASEDAATFSPEGVKQPMTPRVCPSGTTTSVCSAQRVPIRRNQTHAAASDGETAGGAVTFSPDPSALRRILQNDGLKHTMTPRACPSGRATSIFSAQRVPIKKAPSEASAAGAVSFSPDPSALRSIFDNEGITAGSLLRMSVCPTSICTAQRVPVKRIRAEETAHTAASVIQTPIRKWTPQRVPVSRSQSVKRLNPAQKTPCISPGFDETQAPSIAPSSQQQEEVVQRLFQEETEHVGSEQMKDAGGEVTLGHPLEHHQDAEQNVRREGGADVKTHSCHSEKEKIPAVQPFIQAPHRQSVIVFSSGQKLSAQTRAQTASQHSPQLQPCTDQTSRSHSELDSQTERPVAPGKLCKTKASSLNLAMCALKRRLPTLEELFLDEECAMYTSRQQSWPTQPRCYNPVASTLVLQDSTLPEAALIMSQTQASGLDPTKMGVGRAIAVLTSGGDAQGMNAAVRATVRVGLYTGAKVFFVHEGYQGLVDGGDNIRPATWESVSMMLQLGGTVIGSARCKDFQTKEGRIKAACNLVKRGITNLCVIGGDGSLTGANQFRTEWSELLGHLVSAGKITKQEAQSSSHLNIVGMVGSIDNDFCGTDMTIGTDSALHRIMEVVDSITTTAQSHQRAFILEVMGRHCGYLALVTALACGADWVFIPEMPPDDGWEEHLCRRLMDTRNRGSRLNVIIVAEGAMDRAGKPITCDQIKELVSKKLGYDTRATILGHVQRGGTPSAFDRILGSRMGVEAVMALLEATPDTPACVVSLSGNQAVRLPLMECVQVTKDVTVAMKEGRYEDALNLRGRSFENNWNTYKLLAHVHIPEVKSNINIAILNVGAPCAGMNAAVRSAVRIGILQGHSMLAVHDGFDGLAQGKIENISWNYVGGWTGKGGSVLGTKRTLPAKYIEDISLNIAKFNIHALVIIGGFEAFSGGLELVQARQKYEELCIPMVVIPATVSNNVPGSDFSIGADTALNTITTTCDRIKQSAAGTKRRVFIIETMGGYCGYLATMSGLAAGADAAYIYEDKFTIHDLEMNVNHLVEKMKTTVKRGLILRNENCNANYTTDFIFNLYSEEGNGVFDCRKNVLGHMQQGGTPTPFDRNFATKMGAKAVLWLTEKLKECYRHGRIFANTPDSACVLGMRKRGLVLQALGELKEQTDFEHRIPRDQWWLKLRPILKILAKYKITLDTTEHAHMEHIISKRTPVSPSGK</sequence>
<keyword evidence="20" id="KW-0007">Acetylation</keyword>
<dbReference type="PROSITE" id="PS50016">
    <property type="entry name" value="ZF_PHD_2"/>
    <property type="match status" value="1"/>
</dbReference>
<dbReference type="FunFam" id="3.40.50.450:FF:000043">
    <property type="entry name" value="ATP-dependent 6-phosphofructokinase, platelet type"/>
    <property type="match status" value="1"/>
</dbReference>
<feature type="compositionally biased region" description="Polar residues" evidence="42">
    <location>
        <begin position="587"/>
        <end position="602"/>
    </location>
</feature>
<evidence type="ECO:0000256" key="41">
    <source>
        <dbReference type="PROSITE-ProRule" id="PRU00146"/>
    </source>
</evidence>
<keyword evidence="46" id="KW-1185">Reference proteome</keyword>
<keyword evidence="21" id="KW-0560">Oxidoreductase</keyword>
<dbReference type="GO" id="GO:0006002">
    <property type="term" value="P:fructose 6-phosphate metabolic process"/>
    <property type="evidence" value="ECO:0007669"/>
    <property type="project" value="InterPro"/>
</dbReference>
<dbReference type="InterPro" id="IPR009161">
    <property type="entry name" value="6-Pfructokinase_euk"/>
</dbReference>
<evidence type="ECO:0000256" key="38">
    <source>
        <dbReference type="ARBA" id="ARBA00075929"/>
    </source>
</evidence>
<keyword evidence="13 41" id="KW-0863">Zinc-finger</keyword>
<dbReference type="SMART" id="SM00558">
    <property type="entry name" value="JmjC"/>
    <property type="match status" value="1"/>
</dbReference>
<evidence type="ECO:0000256" key="17">
    <source>
        <dbReference type="ARBA" id="ARBA00022842"/>
    </source>
</evidence>
<keyword evidence="7" id="KW-0963">Cytoplasm</keyword>
<feature type="region of interest" description="Disordered" evidence="42">
    <location>
        <begin position="1566"/>
        <end position="1588"/>
    </location>
</feature>
<comment type="cofactor">
    <cofactor evidence="1">
        <name>Mg(2+)</name>
        <dbReference type="ChEBI" id="CHEBI:18420"/>
    </cofactor>
</comment>
<proteinExistence type="inferred from homology"/>
<evidence type="ECO:0000256" key="14">
    <source>
        <dbReference type="ARBA" id="ARBA00022777"/>
    </source>
</evidence>
<feature type="region of interest" description="Disordered" evidence="42">
    <location>
        <begin position="1183"/>
        <end position="1202"/>
    </location>
</feature>
<evidence type="ECO:0000256" key="36">
    <source>
        <dbReference type="ARBA" id="ARBA00048070"/>
    </source>
</evidence>
<evidence type="ECO:0000256" key="40">
    <source>
        <dbReference type="ARBA" id="ARBA00082441"/>
    </source>
</evidence>
<evidence type="ECO:0000313" key="45">
    <source>
        <dbReference type="EMBL" id="KAF5906756.1"/>
    </source>
</evidence>
<evidence type="ECO:0000256" key="18">
    <source>
        <dbReference type="ARBA" id="ARBA00022853"/>
    </source>
</evidence>
<dbReference type="InterPro" id="IPR019786">
    <property type="entry name" value="Zinc_finger_PHD-type_CS"/>
</dbReference>
<comment type="pathway">
    <text evidence="4">Carbohydrate degradation; glycolysis; D-glyceraldehyde 3-phosphate and glycerone phosphate from D-glucose: step 3/4.</text>
</comment>
<dbReference type="EC" id="1.14.11.65" evidence="31"/>
<evidence type="ECO:0000256" key="37">
    <source>
        <dbReference type="ARBA" id="ARBA00071087"/>
    </source>
</evidence>
<dbReference type="GO" id="GO:0030388">
    <property type="term" value="P:fructose 1,6-bisphosphate metabolic process"/>
    <property type="evidence" value="ECO:0007669"/>
    <property type="project" value="TreeGrafter"/>
</dbReference>
<feature type="compositionally biased region" description="Basic residues" evidence="42">
    <location>
        <begin position="625"/>
        <end position="637"/>
    </location>
</feature>
<evidence type="ECO:0000256" key="30">
    <source>
        <dbReference type="ARBA" id="ARBA00023306"/>
    </source>
</evidence>
<feature type="compositionally biased region" description="Basic and acidic residues" evidence="42">
    <location>
        <begin position="1033"/>
        <end position="1053"/>
    </location>
</feature>
<dbReference type="Proteomes" id="UP000727407">
    <property type="component" value="Unassembled WGS sequence"/>
</dbReference>
<dbReference type="PROSITE" id="PS00433">
    <property type="entry name" value="PHOSPHOFRUCTOKINASE"/>
    <property type="match status" value="2"/>
</dbReference>
<feature type="compositionally biased region" description="Basic residues" evidence="42">
    <location>
        <begin position="892"/>
        <end position="901"/>
    </location>
</feature>
<dbReference type="EC" id="1.14.11.27" evidence="6"/>
<evidence type="ECO:0000256" key="31">
    <source>
        <dbReference type="ARBA" id="ARBA00038951"/>
    </source>
</evidence>
<dbReference type="Pfam" id="PF17811">
    <property type="entry name" value="JHD"/>
    <property type="match status" value="1"/>
</dbReference>
<dbReference type="HAMAP" id="MF_03184">
    <property type="entry name" value="Phosphofructokinase_I_E"/>
    <property type="match status" value="1"/>
</dbReference>
<dbReference type="PANTHER" id="PTHR13697:SF59">
    <property type="entry name" value="ATP-DEPENDENT 6-PHOSPHOFRUCTOKINASE, MUSCLE TYPE"/>
    <property type="match status" value="1"/>
</dbReference>
<feature type="compositionally biased region" description="Pro residues" evidence="42">
    <location>
        <begin position="471"/>
        <end position="484"/>
    </location>
</feature>
<evidence type="ECO:0000256" key="8">
    <source>
        <dbReference type="ARBA" id="ARBA00022533"/>
    </source>
</evidence>
<dbReference type="FunFam" id="1.20.58.1360:FF:000001">
    <property type="entry name" value="Histone lysine demethylase PHF8"/>
    <property type="match status" value="1"/>
</dbReference>
<dbReference type="GO" id="GO:0016208">
    <property type="term" value="F:AMP binding"/>
    <property type="evidence" value="ECO:0007669"/>
    <property type="project" value="TreeGrafter"/>
</dbReference>
<protein>
    <recommendedName>
        <fullName evidence="37">Histone lysine demethylase PHF8</fullName>
        <ecNumber evidence="6">1.14.11.27</ecNumber>
        <ecNumber evidence="31">1.14.11.65</ecNumber>
    </recommendedName>
    <alternativeName>
        <fullName evidence="32">6-phosphofructokinase type A</fullName>
    </alternativeName>
    <alternativeName>
        <fullName evidence="39">PHD finger protein 8</fullName>
    </alternativeName>
    <alternativeName>
        <fullName evidence="33">Phosphofructo-1-kinase isozyme A</fullName>
    </alternativeName>
    <alternativeName>
        <fullName evidence="38">[histone H3]-dimethyl-L-lysine(36) demethylase PHF8</fullName>
    </alternativeName>
    <alternativeName>
        <fullName evidence="40">[histone H3]-dimethyl-L-lysine(9) demethylase PHF8</fullName>
    </alternativeName>
</protein>
<evidence type="ECO:0000256" key="19">
    <source>
        <dbReference type="ARBA" id="ARBA00022964"/>
    </source>
</evidence>
<dbReference type="FunFam" id="3.40.50.460:FF:000003">
    <property type="entry name" value="ATP-dependent 6-phosphofructokinase"/>
    <property type="match status" value="1"/>
</dbReference>
<evidence type="ECO:0000256" key="11">
    <source>
        <dbReference type="ARBA" id="ARBA00022723"/>
    </source>
</evidence>
<evidence type="ECO:0000256" key="25">
    <source>
        <dbReference type="ARBA" id="ARBA00023159"/>
    </source>
</evidence>
<evidence type="ECO:0000256" key="9">
    <source>
        <dbReference type="ARBA" id="ARBA00022553"/>
    </source>
</evidence>
<dbReference type="GO" id="GO:0140683">
    <property type="term" value="F:histone H3K9me/H3K9me2 demethylase activity"/>
    <property type="evidence" value="ECO:0007669"/>
    <property type="project" value="UniProtKB-EC"/>
</dbReference>
<feature type="domain" description="JmjC" evidence="44">
    <location>
        <begin position="200"/>
        <end position="356"/>
    </location>
</feature>
<keyword evidence="27" id="KW-0325">Glycoprotein</keyword>
<comment type="catalytic activity">
    <reaction evidence="34">
        <text>N(6),N(6)-dimethyl-L-lysyl(9)-[histone H3] + 2 2-oxoglutarate + 2 O2 = L-lysyl(9)-[histone H3] + 2 formaldehyde + 2 succinate + 2 CO2</text>
        <dbReference type="Rhea" id="RHEA:60188"/>
        <dbReference type="Rhea" id="RHEA-COMP:15541"/>
        <dbReference type="Rhea" id="RHEA-COMP:15546"/>
        <dbReference type="ChEBI" id="CHEBI:15379"/>
        <dbReference type="ChEBI" id="CHEBI:16526"/>
        <dbReference type="ChEBI" id="CHEBI:16810"/>
        <dbReference type="ChEBI" id="CHEBI:16842"/>
        <dbReference type="ChEBI" id="CHEBI:29969"/>
        <dbReference type="ChEBI" id="CHEBI:30031"/>
        <dbReference type="ChEBI" id="CHEBI:61976"/>
        <dbReference type="EC" id="1.14.11.65"/>
    </reaction>
</comment>
<dbReference type="NCBIfam" id="TIGR02478">
    <property type="entry name" value="6PF1K_euk"/>
    <property type="match status" value="1"/>
</dbReference>
<dbReference type="Pfam" id="PF00365">
    <property type="entry name" value="PFK"/>
    <property type="match status" value="2"/>
</dbReference>
<dbReference type="EMBL" id="QNUK01000029">
    <property type="protein sequence ID" value="KAF5906756.1"/>
    <property type="molecule type" value="Genomic_DNA"/>
</dbReference>
<feature type="compositionally biased region" description="Polar residues" evidence="42">
    <location>
        <begin position="1697"/>
        <end position="1717"/>
    </location>
</feature>
<keyword evidence="30" id="KW-0131">Cell cycle</keyword>
<feature type="region of interest" description="Disordered" evidence="42">
    <location>
        <begin position="1274"/>
        <end position="1304"/>
    </location>
</feature>
<keyword evidence="22" id="KW-0408">Iron</keyword>
<accession>A0A8J4UHK9</accession>
<comment type="caution">
    <text evidence="45">The sequence shown here is derived from an EMBL/GenBank/DDBJ whole genome shotgun (WGS) entry which is preliminary data.</text>
</comment>
<feature type="compositionally biased region" description="Basic and acidic residues" evidence="42">
    <location>
        <begin position="1064"/>
        <end position="1073"/>
    </location>
</feature>
<dbReference type="InterPro" id="IPR011011">
    <property type="entry name" value="Znf_FYVE_PHD"/>
</dbReference>
<evidence type="ECO:0000256" key="35">
    <source>
        <dbReference type="ARBA" id="ARBA00047915"/>
    </source>
</evidence>
<evidence type="ECO:0000259" key="44">
    <source>
        <dbReference type="PROSITE" id="PS51184"/>
    </source>
</evidence>
<evidence type="ECO:0000256" key="4">
    <source>
        <dbReference type="ARBA" id="ARBA00004679"/>
    </source>
</evidence>
<evidence type="ECO:0000256" key="3">
    <source>
        <dbReference type="ARBA" id="ARBA00004604"/>
    </source>
</evidence>
<feature type="compositionally biased region" description="Low complexity" evidence="42">
    <location>
        <begin position="981"/>
        <end position="1007"/>
    </location>
</feature>
<evidence type="ECO:0000313" key="46">
    <source>
        <dbReference type="Proteomes" id="UP000727407"/>
    </source>
</evidence>
<evidence type="ECO:0000256" key="20">
    <source>
        <dbReference type="ARBA" id="ARBA00022990"/>
    </source>
</evidence>
<dbReference type="InterPro" id="IPR003347">
    <property type="entry name" value="JmjC_dom"/>
</dbReference>
<keyword evidence="25" id="KW-0010">Activator</keyword>
<dbReference type="PROSITE" id="PS51184">
    <property type="entry name" value="JMJC"/>
    <property type="match status" value="1"/>
</dbReference>
<evidence type="ECO:0000256" key="29">
    <source>
        <dbReference type="ARBA" id="ARBA00023278"/>
    </source>
</evidence>
<evidence type="ECO:0000256" key="13">
    <source>
        <dbReference type="ARBA" id="ARBA00022771"/>
    </source>
</evidence>
<keyword evidence="14" id="KW-0418">Kinase</keyword>
<evidence type="ECO:0000256" key="42">
    <source>
        <dbReference type="SAM" id="MobiDB-lite"/>
    </source>
</evidence>
<dbReference type="GO" id="GO:0048029">
    <property type="term" value="F:monosaccharide binding"/>
    <property type="evidence" value="ECO:0007669"/>
    <property type="project" value="TreeGrafter"/>
</dbReference>
<evidence type="ECO:0000256" key="39">
    <source>
        <dbReference type="ARBA" id="ARBA00081978"/>
    </source>
</evidence>
<dbReference type="InterPro" id="IPR000023">
    <property type="entry name" value="Phosphofructokinase_dom"/>
</dbReference>
<dbReference type="CDD" id="cd15642">
    <property type="entry name" value="PHD_PHF8"/>
    <property type="match status" value="1"/>
</dbReference>
<dbReference type="GO" id="GO:0070095">
    <property type="term" value="F:fructose-6-phosphate binding"/>
    <property type="evidence" value="ECO:0007669"/>
    <property type="project" value="TreeGrafter"/>
</dbReference>
<dbReference type="InterPro" id="IPR041914">
    <property type="entry name" value="PFK_vert-type"/>
</dbReference>
<dbReference type="GO" id="GO:0008270">
    <property type="term" value="F:zinc ion binding"/>
    <property type="evidence" value="ECO:0007669"/>
    <property type="project" value="UniProtKB-KW"/>
</dbReference>
<dbReference type="GO" id="GO:0003872">
    <property type="term" value="F:6-phosphofructokinase activity"/>
    <property type="evidence" value="ECO:0007669"/>
    <property type="project" value="UniProtKB-EC"/>
</dbReference>
<evidence type="ECO:0000256" key="32">
    <source>
        <dbReference type="ARBA" id="ARBA00041249"/>
    </source>
</evidence>
<keyword evidence="8" id="KW-0021">Allosteric enzyme</keyword>
<dbReference type="InterPro" id="IPR041070">
    <property type="entry name" value="JHD"/>
</dbReference>
<dbReference type="SUPFAM" id="SSF57903">
    <property type="entry name" value="FYVE/PHD zinc finger"/>
    <property type="match status" value="1"/>
</dbReference>
<comment type="cofactor">
    <cofactor evidence="2">
        <name>Fe(2+)</name>
        <dbReference type="ChEBI" id="CHEBI:29033"/>
    </cofactor>
</comment>
<evidence type="ECO:0000256" key="33">
    <source>
        <dbReference type="ARBA" id="ARBA00041366"/>
    </source>
</evidence>
<evidence type="ECO:0000256" key="12">
    <source>
        <dbReference type="ARBA" id="ARBA00022741"/>
    </source>
</evidence>
<feature type="compositionally biased region" description="Basic and acidic residues" evidence="42">
    <location>
        <begin position="649"/>
        <end position="660"/>
    </location>
</feature>
<feature type="compositionally biased region" description="Low complexity" evidence="42">
    <location>
        <begin position="729"/>
        <end position="749"/>
    </location>
</feature>
<evidence type="ECO:0000256" key="5">
    <source>
        <dbReference type="ARBA" id="ARBA00006942"/>
    </source>
</evidence>
<evidence type="ECO:0000259" key="43">
    <source>
        <dbReference type="PROSITE" id="PS50016"/>
    </source>
</evidence>
<feature type="region of interest" description="Disordered" evidence="42">
    <location>
        <begin position="723"/>
        <end position="864"/>
    </location>
</feature>
<dbReference type="Pfam" id="PF02373">
    <property type="entry name" value="JmjC"/>
    <property type="match status" value="1"/>
</dbReference>
<dbReference type="FunFam" id="2.60.120.650:FF:000006">
    <property type="entry name" value="histone lysine demethylase PHF8 isoform X1"/>
    <property type="match status" value="1"/>
</dbReference>
<dbReference type="FunFam" id="3.40.50.460:FF:000001">
    <property type="entry name" value="ATP-dependent 6-phosphofructokinase"/>
    <property type="match status" value="1"/>
</dbReference>
<evidence type="ECO:0000256" key="27">
    <source>
        <dbReference type="ARBA" id="ARBA00023180"/>
    </source>
</evidence>
<evidence type="ECO:0000256" key="7">
    <source>
        <dbReference type="ARBA" id="ARBA00022490"/>
    </source>
</evidence>
<dbReference type="Gene3D" id="2.60.120.650">
    <property type="entry name" value="Cupin"/>
    <property type="match status" value="1"/>
</dbReference>
<feature type="non-terminal residue" evidence="45">
    <location>
        <position position="1"/>
    </location>
</feature>
<feature type="region of interest" description="Disordered" evidence="42">
    <location>
        <begin position="978"/>
        <end position="1083"/>
    </location>
</feature>
<dbReference type="Gene3D" id="3.40.50.450">
    <property type="match status" value="2"/>
</dbReference>
<dbReference type="PANTHER" id="PTHR13697">
    <property type="entry name" value="PHOSPHOFRUCTOKINASE"/>
    <property type="match status" value="1"/>
</dbReference>
<keyword evidence="10" id="KW-0808">Transferase</keyword>
<feature type="region of interest" description="Disordered" evidence="42">
    <location>
        <begin position="1697"/>
        <end position="1737"/>
    </location>
</feature>
<comment type="catalytic activity">
    <reaction evidence="35">
        <text>N(6),N(6)-dimethyl-L-lysyl(36)-[histone H3] + 2 2-oxoglutarate + 2 O2 = L-lysyl(36)-[histone H3] + 2 formaldehyde + 2 succinate + 2 CO2</text>
        <dbReference type="Rhea" id="RHEA:42032"/>
        <dbReference type="Rhea" id="RHEA-COMP:9785"/>
        <dbReference type="Rhea" id="RHEA-COMP:9787"/>
        <dbReference type="ChEBI" id="CHEBI:15379"/>
        <dbReference type="ChEBI" id="CHEBI:16526"/>
        <dbReference type="ChEBI" id="CHEBI:16810"/>
        <dbReference type="ChEBI" id="CHEBI:16842"/>
        <dbReference type="ChEBI" id="CHEBI:29969"/>
        <dbReference type="ChEBI" id="CHEBI:30031"/>
        <dbReference type="ChEBI" id="CHEBI:61976"/>
        <dbReference type="EC" id="1.14.11.27"/>
    </reaction>
</comment>
<dbReference type="Gene3D" id="1.20.58.1360">
    <property type="match status" value="1"/>
</dbReference>
<dbReference type="PRINTS" id="PR00476">
    <property type="entry name" value="PHFRCTKINASE"/>
</dbReference>
<feature type="region of interest" description="Disordered" evidence="42">
    <location>
        <begin position="883"/>
        <end position="924"/>
    </location>
</feature>
<dbReference type="InterPro" id="IPR019787">
    <property type="entry name" value="Znf_PHD-finger"/>
</dbReference>
<comment type="catalytic activity">
    <reaction evidence="36">
        <text>beta-D-fructose 6-phosphate + ATP = beta-D-fructose 1,6-bisphosphate + ADP + H(+)</text>
        <dbReference type="Rhea" id="RHEA:16109"/>
        <dbReference type="ChEBI" id="CHEBI:15378"/>
        <dbReference type="ChEBI" id="CHEBI:30616"/>
        <dbReference type="ChEBI" id="CHEBI:32966"/>
        <dbReference type="ChEBI" id="CHEBI:57634"/>
        <dbReference type="ChEBI" id="CHEBI:456216"/>
        <dbReference type="EC" id="2.7.1.11"/>
    </reaction>
</comment>
<dbReference type="GO" id="GO:0005730">
    <property type="term" value="C:nucleolus"/>
    <property type="evidence" value="ECO:0007669"/>
    <property type="project" value="UniProtKB-SubCell"/>
</dbReference>
<keyword evidence="11" id="KW-0479">Metal-binding</keyword>
<evidence type="ECO:0000256" key="24">
    <source>
        <dbReference type="ARBA" id="ARBA00023152"/>
    </source>
</evidence>
<keyword evidence="17" id="KW-0460">Magnesium</keyword>
<keyword evidence="15" id="KW-0862">Zinc</keyword>
<dbReference type="InterPro" id="IPR001965">
    <property type="entry name" value="Znf_PHD"/>
</dbReference>
<keyword evidence="18" id="KW-0156">Chromatin regulator</keyword>
<keyword evidence="12" id="KW-0547">Nucleotide-binding</keyword>
<organism evidence="45 46">
    <name type="scientific">Clarias magur</name>
    <name type="common">Asian catfish</name>
    <name type="synonym">Macropteronotus magur</name>
    <dbReference type="NCBI Taxonomy" id="1594786"/>
    <lineage>
        <taxon>Eukaryota</taxon>
        <taxon>Metazoa</taxon>
        <taxon>Chordata</taxon>
        <taxon>Craniata</taxon>
        <taxon>Vertebrata</taxon>
        <taxon>Euteleostomi</taxon>
        <taxon>Actinopterygii</taxon>
        <taxon>Neopterygii</taxon>
        <taxon>Teleostei</taxon>
        <taxon>Ostariophysi</taxon>
        <taxon>Siluriformes</taxon>
        <taxon>Clariidae</taxon>
        <taxon>Clarias</taxon>
    </lineage>
</organism>
<comment type="similarity">
    <text evidence="5">Belongs to the JHDM1 histone demethylase family. JHDM1D subfamily.</text>
</comment>
<evidence type="ECO:0000256" key="22">
    <source>
        <dbReference type="ARBA" id="ARBA00023004"/>
    </source>
</evidence>
<reference evidence="45" key="1">
    <citation type="submission" date="2020-07" db="EMBL/GenBank/DDBJ databases">
        <title>Clarias magur genome sequencing, assembly and annotation.</title>
        <authorList>
            <person name="Kushwaha B."/>
            <person name="Kumar R."/>
            <person name="Das P."/>
            <person name="Joshi C.G."/>
            <person name="Kumar D."/>
            <person name="Nagpure N.S."/>
            <person name="Pandey M."/>
            <person name="Agarwal S."/>
            <person name="Srivastava S."/>
            <person name="Singh M."/>
            <person name="Sahoo L."/>
            <person name="Jayasankar P."/>
            <person name="Meher P.K."/>
            <person name="Koringa P.G."/>
            <person name="Iquebal M.A."/>
            <person name="Das S.P."/>
            <person name="Bit A."/>
            <person name="Patnaik S."/>
            <person name="Patel N."/>
            <person name="Shah T.M."/>
            <person name="Hinsu A."/>
            <person name="Jena J.K."/>
        </authorList>
    </citation>
    <scope>NUCLEOTIDE SEQUENCE</scope>
    <source>
        <strain evidence="45">CIFAMagur01</strain>
        <tissue evidence="45">Testis</tissue>
    </source>
</reference>
<keyword evidence="19" id="KW-0223">Dioxygenase</keyword>
<dbReference type="GO" id="GO:0042802">
    <property type="term" value="F:identical protein binding"/>
    <property type="evidence" value="ECO:0007669"/>
    <property type="project" value="TreeGrafter"/>
</dbReference>
<keyword evidence="9" id="KW-0597">Phosphoprotein</keyword>
<feature type="compositionally biased region" description="Basic residues" evidence="42">
    <location>
        <begin position="785"/>
        <end position="795"/>
    </location>
</feature>
<dbReference type="PROSITE" id="PS01359">
    <property type="entry name" value="ZF_PHD_1"/>
    <property type="match status" value="1"/>
</dbReference>
<evidence type="ECO:0000256" key="15">
    <source>
        <dbReference type="ARBA" id="ARBA00022833"/>
    </source>
</evidence>
<dbReference type="SUPFAM" id="SSF51197">
    <property type="entry name" value="Clavaminate synthase-like"/>
    <property type="match status" value="1"/>
</dbReference>
<evidence type="ECO:0000256" key="1">
    <source>
        <dbReference type="ARBA" id="ARBA00001946"/>
    </source>
</evidence>
<keyword evidence="26" id="KW-0804">Transcription</keyword>
<feature type="domain" description="PHD-type" evidence="43">
    <location>
        <begin position="5"/>
        <end position="56"/>
    </location>
</feature>
<dbReference type="CDD" id="cd00764">
    <property type="entry name" value="Eukaryotic_PFK"/>
    <property type="match status" value="1"/>
</dbReference>
<dbReference type="Gene3D" id="3.40.50.460">
    <property type="entry name" value="Phosphofructokinase domain"/>
    <property type="match status" value="2"/>
</dbReference>
<dbReference type="InterPro" id="IPR022953">
    <property type="entry name" value="ATP_PFK"/>
</dbReference>
<name>A0A8J4UHK9_CLAMG</name>
<evidence type="ECO:0000256" key="26">
    <source>
        <dbReference type="ARBA" id="ARBA00023163"/>
    </source>
</evidence>
<keyword evidence="29" id="KW-0379">Hydroxylation</keyword>
<dbReference type="FunFam" id="3.30.40.10:FF:000193">
    <property type="entry name" value="lysine-specific demethylase PHF2 isoform X1"/>
    <property type="match status" value="1"/>
</dbReference>
<gene>
    <name evidence="45" type="primary">phf8</name>
    <name evidence="45" type="ORF">DAT39_003512</name>
</gene>
<dbReference type="SMART" id="SM00249">
    <property type="entry name" value="PHD"/>
    <property type="match status" value="1"/>
</dbReference>
<dbReference type="GO" id="GO:0007420">
    <property type="term" value="P:brain development"/>
    <property type="evidence" value="ECO:0007669"/>
    <property type="project" value="UniProtKB-ARBA"/>
</dbReference>
<dbReference type="GO" id="GO:0016020">
    <property type="term" value="C:membrane"/>
    <property type="evidence" value="ECO:0007669"/>
    <property type="project" value="TreeGrafter"/>
</dbReference>